<evidence type="ECO:0000313" key="2">
    <source>
        <dbReference type="EMBL" id="BCU03119.1"/>
    </source>
</evidence>
<organism evidence="2 3">
    <name type="scientific">Pandoravirus japonicus</name>
    <dbReference type="NCBI Taxonomy" id="2823154"/>
    <lineage>
        <taxon>Viruses</taxon>
        <taxon>Pandoravirus</taxon>
    </lineage>
</organism>
<feature type="transmembrane region" description="Helical" evidence="1">
    <location>
        <begin position="66"/>
        <end position="83"/>
    </location>
</feature>
<keyword evidence="1" id="KW-1133">Transmembrane helix</keyword>
<dbReference type="Proteomes" id="UP001253637">
    <property type="component" value="Segment"/>
</dbReference>
<proteinExistence type="predicted"/>
<sequence length="86" mass="9640">MLLCANRAGQRLAGSVSDKGRANRLQPATRRRQKRVRAQMGVEILCTNCGEQGNSRSAWSRSRSRWRRAQIALILFALALLFVDGL</sequence>
<keyword evidence="1" id="KW-0812">Transmembrane</keyword>
<dbReference type="EMBL" id="LC625835">
    <property type="protein sequence ID" value="BCU03119.1"/>
    <property type="molecule type" value="Genomic_DNA"/>
</dbReference>
<evidence type="ECO:0000256" key="1">
    <source>
        <dbReference type="SAM" id="Phobius"/>
    </source>
</evidence>
<keyword evidence="1" id="KW-0472">Membrane</keyword>
<name>A0A811BM73_9VIRU</name>
<accession>A0A811BM73</accession>
<evidence type="ECO:0000313" key="3">
    <source>
        <dbReference type="Proteomes" id="UP001253637"/>
    </source>
</evidence>
<reference evidence="2" key="1">
    <citation type="submission" date="2021-04" db="EMBL/GenBank/DDBJ databases">
        <title>Draft Genome Sequence of Pandoravirus japonicus, Isolated from the Sabaishi River of Niigata, Japan.</title>
        <authorList>
            <person name="Hosokawa N."/>
            <person name="Takahashi H."/>
            <person name="Aoki K."/>
            <person name="Takemura M."/>
        </authorList>
    </citation>
    <scope>NUCLEOTIDE SEQUENCE</scope>
</reference>
<protein>
    <submittedName>
        <fullName evidence="2">Uncharacterized protein</fullName>
    </submittedName>
</protein>